<dbReference type="PATRIC" id="fig|1618356.3.peg.450"/>
<dbReference type="AlphaFoldDB" id="A0A0G1AE71"/>
<keyword evidence="6 16" id="KW-0132">Cell division</keyword>
<evidence type="ECO:0000313" key="18">
    <source>
        <dbReference type="EMBL" id="KKS32431.1"/>
    </source>
</evidence>
<evidence type="ECO:0000256" key="14">
    <source>
        <dbReference type="ARBA" id="ARBA00023316"/>
    </source>
</evidence>
<dbReference type="NCBIfam" id="NF000755">
    <property type="entry name" value="PRK00046.1"/>
    <property type="match status" value="1"/>
</dbReference>
<dbReference type="InterPro" id="IPR003170">
    <property type="entry name" value="MurB"/>
</dbReference>
<dbReference type="InterPro" id="IPR011601">
    <property type="entry name" value="MurB_C"/>
</dbReference>
<dbReference type="PANTHER" id="PTHR21071:SF4">
    <property type="entry name" value="UDP-N-ACETYLENOLPYRUVOYLGLUCOSAMINE REDUCTASE"/>
    <property type="match status" value="1"/>
</dbReference>
<dbReference type="HAMAP" id="MF_00037">
    <property type="entry name" value="MurB"/>
    <property type="match status" value="1"/>
</dbReference>
<keyword evidence="7 16" id="KW-0285">Flavoprotein</keyword>
<evidence type="ECO:0000313" key="19">
    <source>
        <dbReference type="Proteomes" id="UP000034160"/>
    </source>
</evidence>
<comment type="catalytic activity">
    <reaction evidence="15 16">
        <text>UDP-N-acetyl-alpha-D-muramate + NADP(+) = UDP-N-acetyl-3-O-(1-carboxyvinyl)-alpha-D-glucosamine + NADPH + H(+)</text>
        <dbReference type="Rhea" id="RHEA:12248"/>
        <dbReference type="ChEBI" id="CHEBI:15378"/>
        <dbReference type="ChEBI" id="CHEBI:57783"/>
        <dbReference type="ChEBI" id="CHEBI:58349"/>
        <dbReference type="ChEBI" id="CHEBI:68483"/>
        <dbReference type="ChEBI" id="CHEBI:70757"/>
        <dbReference type="EC" id="1.3.1.98"/>
    </reaction>
</comment>
<keyword evidence="10 16" id="KW-0133">Cell shape</keyword>
<evidence type="ECO:0000256" key="2">
    <source>
        <dbReference type="ARBA" id="ARBA00003921"/>
    </source>
</evidence>
<comment type="subcellular location">
    <subcellularLocation>
        <location evidence="3 16">Cytoplasm</location>
    </subcellularLocation>
</comment>
<comment type="similarity">
    <text evidence="16">Belongs to the MurB family.</text>
</comment>
<dbReference type="InterPro" id="IPR016167">
    <property type="entry name" value="FAD-bd_PCMH_sub1"/>
</dbReference>
<reference evidence="18 19" key="1">
    <citation type="journal article" date="2015" name="Nature">
        <title>rRNA introns, odd ribosomes, and small enigmatic genomes across a large radiation of phyla.</title>
        <authorList>
            <person name="Brown C.T."/>
            <person name="Hug L.A."/>
            <person name="Thomas B.C."/>
            <person name="Sharon I."/>
            <person name="Castelle C.J."/>
            <person name="Singh A."/>
            <person name="Wilkins M.J."/>
            <person name="Williams K.H."/>
            <person name="Banfield J.F."/>
        </authorList>
    </citation>
    <scope>NUCLEOTIDE SEQUENCE [LARGE SCALE GENOMIC DNA]</scope>
</reference>
<evidence type="ECO:0000256" key="10">
    <source>
        <dbReference type="ARBA" id="ARBA00022960"/>
    </source>
</evidence>
<evidence type="ECO:0000256" key="15">
    <source>
        <dbReference type="ARBA" id="ARBA00048914"/>
    </source>
</evidence>
<dbReference type="GO" id="GO:0071949">
    <property type="term" value="F:FAD binding"/>
    <property type="evidence" value="ECO:0007669"/>
    <property type="project" value="InterPro"/>
</dbReference>
<evidence type="ECO:0000256" key="12">
    <source>
        <dbReference type="ARBA" id="ARBA00023002"/>
    </source>
</evidence>
<keyword evidence="12 16" id="KW-0560">Oxidoreductase</keyword>
<comment type="caution">
    <text evidence="18">The sequence shown here is derived from an EMBL/GenBank/DDBJ whole genome shotgun (WGS) entry which is preliminary data.</text>
</comment>
<dbReference type="GO" id="GO:0008360">
    <property type="term" value="P:regulation of cell shape"/>
    <property type="evidence" value="ECO:0007669"/>
    <property type="project" value="UniProtKB-KW"/>
</dbReference>
<feature type="active site" evidence="16">
    <location>
        <position position="154"/>
    </location>
</feature>
<dbReference type="GO" id="GO:0009252">
    <property type="term" value="P:peptidoglycan biosynthetic process"/>
    <property type="evidence" value="ECO:0007669"/>
    <property type="project" value="UniProtKB-UniRule"/>
</dbReference>
<sequence>MIDLTHLNTLQVPAKAKDLILLKSPKDLKKLRVDEPYMFLGLGANVLFTKDFPGTIVKIDLKGKKIISENDEEVMVEIAAGENWHDFVTWAVENNWSGVENLALIPGTVGAAAVGNIGAYRQEVKTSILNVQCSIPNTSQAEIFNNSACQFAYRESFFKHHKEYLVTAVQFGLSKNSTPKAAYEETIKIRTEKLPDWTKIPTAGSFFKNPIITNAQCSMLNAQIKDLQTYPTENPDLIKVPAGKLLDELGWKGKKIGSVSTHDKSALVIINLGGASGAEIFDYSEKMRADIKKNFDIDLEYEVLIV</sequence>
<keyword evidence="8 16" id="KW-0274">FAD</keyword>
<dbReference type="Pfam" id="PF01565">
    <property type="entry name" value="FAD_binding_4"/>
    <property type="match status" value="1"/>
</dbReference>
<evidence type="ECO:0000256" key="1">
    <source>
        <dbReference type="ARBA" id="ARBA00001974"/>
    </source>
</evidence>
<evidence type="ECO:0000259" key="17">
    <source>
        <dbReference type="PROSITE" id="PS51387"/>
    </source>
</evidence>
<dbReference type="SUPFAM" id="SSF56176">
    <property type="entry name" value="FAD-binding/transporter-associated domain-like"/>
    <property type="match status" value="1"/>
</dbReference>
<dbReference type="STRING" id="1618356.UU93_C0007G0036"/>
<dbReference type="PROSITE" id="PS51387">
    <property type="entry name" value="FAD_PCMH"/>
    <property type="match status" value="1"/>
</dbReference>
<feature type="active site" description="Proton donor" evidence="16">
    <location>
        <position position="205"/>
    </location>
</feature>
<dbReference type="InterPro" id="IPR036318">
    <property type="entry name" value="FAD-bd_PCMH-like_sf"/>
</dbReference>
<feature type="active site" evidence="16">
    <location>
        <position position="302"/>
    </location>
</feature>
<evidence type="ECO:0000256" key="8">
    <source>
        <dbReference type="ARBA" id="ARBA00022827"/>
    </source>
</evidence>
<dbReference type="Pfam" id="PF02873">
    <property type="entry name" value="MurB_C"/>
    <property type="match status" value="1"/>
</dbReference>
<keyword evidence="9 16" id="KW-0521">NADP</keyword>
<dbReference type="UniPathway" id="UPA00219"/>
<keyword evidence="11 16" id="KW-0573">Peptidoglycan synthesis</keyword>
<evidence type="ECO:0000256" key="4">
    <source>
        <dbReference type="ARBA" id="ARBA00004752"/>
    </source>
</evidence>
<name>A0A0G1AE71_9BACT</name>
<dbReference type="EC" id="1.3.1.98" evidence="16"/>
<dbReference type="InterPro" id="IPR036635">
    <property type="entry name" value="MurB_C_sf"/>
</dbReference>
<dbReference type="GO" id="GO:0071555">
    <property type="term" value="P:cell wall organization"/>
    <property type="evidence" value="ECO:0007669"/>
    <property type="project" value="UniProtKB-KW"/>
</dbReference>
<keyword evidence="14 16" id="KW-0961">Cell wall biogenesis/degradation</keyword>
<feature type="domain" description="FAD-binding PCMH-type" evidence="17">
    <location>
        <begin position="12"/>
        <end position="176"/>
    </location>
</feature>
<evidence type="ECO:0000256" key="9">
    <source>
        <dbReference type="ARBA" id="ARBA00022857"/>
    </source>
</evidence>
<protein>
    <recommendedName>
        <fullName evidence="16">UDP-N-acetylenolpyruvoylglucosamine reductase</fullName>
        <ecNumber evidence="16">1.3.1.98</ecNumber>
    </recommendedName>
    <alternativeName>
        <fullName evidence="16">UDP-N-acetylmuramate dehydrogenase</fullName>
    </alternativeName>
</protein>
<evidence type="ECO:0000256" key="16">
    <source>
        <dbReference type="HAMAP-Rule" id="MF_00037"/>
    </source>
</evidence>
<evidence type="ECO:0000256" key="6">
    <source>
        <dbReference type="ARBA" id="ARBA00022618"/>
    </source>
</evidence>
<dbReference type="EMBL" id="LCCN01000007">
    <property type="protein sequence ID" value="KKS32431.1"/>
    <property type="molecule type" value="Genomic_DNA"/>
</dbReference>
<comment type="pathway">
    <text evidence="4 16">Cell wall biogenesis; peptidoglycan biosynthesis.</text>
</comment>
<dbReference type="GO" id="GO:0008762">
    <property type="term" value="F:UDP-N-acetylmuramate dehydrogenase activity"/>
    <property type="evidence" value="ECO:0007669"/>
    <property type="project" value="UniProtKB-UniRule"/>
</dbReference>
<evidence type="ECO:0000256" key="13">
    <source>
        <dbReference type="ARBA" id="ARBA00023306"/>
    </source>
</evidence>
<dbReference type="GO" id="GO:0051301">
    <property type="term" value="P:cell division"/>
    <property type="evidence" value="ECO:0007669"/>
    <property type="project" value="UniProtKB-KW"/>
</dbReference>
<evidence type="ECO:0000256" key="11">
    <source>
        <dbReference type="ARBA" id="ARBA00022984"/>
    </source>
</evidence>
<evidence type="ECO:0000256" key="3">
    <source>
        <dbReference type="ARBA" id="ARBA00004496"/>
    </source>
</evidence>
<organism evidence="18 19">
    <name type="scientific">Candidatus Amesbacteria bacterium GW2011_GWA2_42_12</name>
    <dbReference type="NCBI Taxonomy" id="1618356"/>
    <lineage>
        <taxon>Bacteria</taxon>
        <taxon>Candidatus Amesiibacteriota</taxon>
    </lineage>
</organism>
<comment type="cofactor">
    <cofactor evidence="1 16">
        <name>FAD</name>
        <dbReference type="ChEBI" id="CHEBI:57692"/>
    </cofactor>
</comment>
<dbReference type="Gene3D" id="3.90.78.10">
    <property type="entry name" value="UDP-N-acetylenolpyruvoylglucosamine reductase, C-terminal domain"/>
    <property type="match status" value="1"/>
</dbReference>
<keyword evidence="13 16" id="KW-0131">Cell cycle</keyword>
<dbReference type="NCBIfam" id="TIGR00179">
    <property type="entry name" value="murB"/>
    <property type="match status" value="1"/>
</dbReference>
<dbReference type="GO" id="GO:0005829">
    <property type="term" value="C:cytosol"/>
    <property type="evidence" value="ECO:0007669"/>
    <property type="project" value="TreeGrafter"/>
</dbReference>
<dbReference type="InterPro" id="IPR006094">
    <property type="entry name" value="Oxid_FAD_bind_N"/>
</dbReference>
<dbReference type="Proteomes" id="UP000034160">
    <property type="component" value="Unassembled WGS sequence"/>
</dbReference>
<proteinExistence type="inferred from homology"/>
<keyword evidence="5 16" id="KW-0963">Cytoplasm</keyword>
<evidence type="ECO:0000256" key="5">
    <source>
        <dbReference type="ARBA" id="ARBA00022490"/>
    </source>
</evidence>
<gene>
    <name evidence="16" type="primary">murB</name>
    <name evidence="18" type="ORF">UU93_C0007G0036</name>
</gene>
<dbReference type="SUPFAM" id="SSF56194">
    <property type="entry name" value="Uridine diphospho-N-Acetylenolpyruvylglucosamine reductase, MurB, C-terminal domain"/>
    <property type="match status" value="1"/>
</dbReference>
<dbReference type="Gene3D" id="3.30.465.10">
    <property type="match status" value="1"/>
</dbReference>
<dbReference type="Gene3D" id="3.30.43.10">
    <property type="entry name" value="Uridine Diphospho-n-acetylenolpyruvylglucosamine Reductase, domain 2"/>
    <property type="match status" value="1"/>
</dbReference>
<dbReference type="InterPro" id="IPR016169">
    <property type="entry name" value="FAD-bd_PCMH_sub2"/>
</dbReference>
<accession>A0A0G1AE71</accession>
<evidence type="ECO:0000256" key="7">
    <source>
        <dbReference type="ARBA" id="ARBA00022630"/>
    </source>
</evidence>
<dbReference type="InterPro" id="IPR016166">
    <property type="entry name" value="FAD-bd_PCMH"/>
</dbReference>
<comment type="function">
    <text evidence="2 16">Cell wall formation.</text>
</comment>
<dbReference type="PANTHER" id="PTHR21071">
    <property type="entry name" value="UDP-N-ACETYLENOLPYRUVOYLGLUCOSAMINE REDUCTASE"/>
    <property type="match status" value="1"/>
</dbReference>